<keyword evidence="2" id="KW-1185">Reference proteome</keyword>
<geneLocation type="plasmid" evidence="1 2">
    <name>p_unnamed2</name>
</geneLocation>
<organism evidence="1 2">
    <name type="scientific">Phyllobacterium zundukense</name>
    <dbReference type="NCBI Taxonomy" id="1867719"/>
    <lineage>
        <taxon>Bacteria</taxon>
        <taxon>Pseudomonadati</taxon>
        <taxon>Pseudomonadota</taxon>
        <taxon>Alphaproteobacteria</taxon>
        <taxon>Hyphomicrobiales</taxon>
        <taxon>Phyllobacteriaceae</taxon>
        <taxon>Phyllobacterium</taxon>
    </lineage>
</organism>
<keyword evidence="1" id="KW-0614">Plasmid</keyword>
<dbReference type="EMBL" id="CP104971">
    <property type="protein sequence ID" value="UXN58116.1"/>
    <property type="molecule type" value="Genomic_DNA"/>
</dbReference>
<sequence length="116" mass="13012">MSRSLEFIAALQNDHMMWTAYNLLIQNKWVRPGGTVAHHIGTNGSVGEFIAMMRGKGETCLSIQCYGDDGPPFEQSEKWEHVSMLGELFSQLGWVSDPNQERQVLIRFDGPLGTRG</sequence>
<proteinExistence type="predicted"/>
<evidence type="ECO:0000313" key="1">
    <source>
        <dbReference type="EMBL" id="UXN58116.1"/>
    </source>
</evidence>
<evidence type="ECO:0000313" key="2">
    <source>
        <dbReference type="Proteomes" id="UP001061991"/>
    </source>
</evidence>
<accession>A0ACD4CWY5</accession>
<gene>
    <name evidence="1" type="ORF">N8E88_04630</name>
</gene>
<name>A0ACD4CWY5_9HYPH</name>
<dbReference type="Proteomes" id="UP001061991">
    <property type="component" value="Plasmid p_unnamed2"/>
</dbReference>
<protein>
    <submittedName>
        <fullName evidence="1">Uncharacterized protein</fullName>
    </submittedName>
</protein>
<reference evidence="1" key="1">
    <citation type="submission" date="2022-09" db="EMBL/GenBank/DDBJ databases">
        <title>Interaction between co-microsymbionts with complementary sets of symbiotic genes in legume-rhizobium systems.</title>
        <authorList>
            <person name="Safronova V."/>
            <person name="Sazanova A."/>
            <person name="Afonin A."/>
            <person name="Chirak E."/>
        </authorList>
    </citation>
    <scope>NUCLEOTIDE SEQUENCE</scope>
    <source>
        <strain evidence="1">A18/3m</strain>
    </source>
</reference>